<reference evidence="1 2" key="1">
    <citation type="submission" date="2008-07" db="EMBL/GenBank/DDBJ databases">
        <title>Complete sequence of Geobacter bemidjiensis BEM.</title>
        <authorList>
            <consortium name="US DOE Joint Genome Institute"/>
            <person name="Lucas S."/>
            <person name="Copeland A."/>
            <person name="Lapidus A."/>
            <person name="Glavina del Rio T."/>
            <person name="Dalin E."/>
            <person name="Tice H."/>
            <person name="Bruce D."/>
            <person name="Goodwin L."/>
            <person name="Pitluck S."/>
            <person name="Kiss H."/>
            <person name="Brettin T."/>
            <person name="Detter J.C."/>
            <person name="Han C."/>
            <person name="Kuske C.R."/>
            <person name="Schmutz J."/>
            <person name="Larimer F."/>
            <person name="Land M."/>
            <person name="Hauser L."/>
            <person name="Kyrpides N."/>
            <person name="Lykidis A."/>
            <person name="Lovley D."/>
            <person name="Richardson P."/>
        </authorList>
    </citation>
    <scope>NUCLEOTIDE SEQUENCE [LARGE SCALE GENOMIC DNA]</scope>
    <source>
        <strain evidence="2">ATCC BAA-1014 / DSM 16622 / JCM 12645 / Bem</strain>
    </source>
</reference>
<dbReference type="HOGENOM" id="CLU_1649709_0_0_7"/>
<proteinExistence type="predicted"/>
<dbReference type="AlphaFoldDB" id="B5EDF9"/>
<dbReference type="STRING" id="404380.Gbem_2142"/>
<gene>
    <name evidence="1" type="ordered locus">Gbem_2142</name>
</gene>
<evidence type="ECO:0000313" key="2">
    <source>
        <dbReference type="Proteomes" id="UP000008825"/>
    </source>
</evidence>
<organism evidence="1 2">
    <name type="scientific">Citrifermentans bemidjiense (strain ATCC BAA-1014 / DSM 16622 / JCM 12645 / Bem)</name>
    <name type="common">Geobacter bemidjiensis</name>
    <dbReference type="NCBI Taxonomy" id="404380"/>
    <lineage>
        <taxon>Bacteria</taxon>
        <taxon>Pseudomonadati</taxon>
        <taxon>Thermodesulfobacteriota</taxon>
        <taxon>Desulfuromonadia</taxon>
        <taxon>Geobacterales</taxon>
        <taxon>Geobacteraceae</taxon>
        <taxon>Citrifermentans</taxon>
    </lineage>
</organism>
<dbReference type="KEGG" id="gbm:Gbem_2142"/>
<dbReference type="RefSeq" id="WP_012530578.1">
    <property type="nucleotide sequence ID" value="NC_011146.1"/>
</dbReference>
<keyword evidence="2" id="KW-1185">Reference proteome</keyword>
<dbReference type="eggNOG" id="ENOG502ZK1M">
    <property type="taxonomic scope" value="Bacteria"/>
</dbReference>
<accession>B5EDF9</accession>
<sequence>MASNLSTIKKAGLGRPPLAPQSMTVDIDRALSQLNTAFNPLHQDFALDFHVQGAKNGYVYLSIALPEEMTRFFVQLLESMHGFFRCMDIKARAAVAVRKAADPFAIMEAEERHEAFKEKVCSVFDAFRGQGMESKQAISRTNEALKAENCPWATYETIVGILRSSGRFRKLRRSRD</sequence>
<protein>
    <submittedName>
        <fullName evidence="1">Uncharacterized protein</fullName>
    </submittedName>
</protein>
<evidence type="ECO:0000313" key="1">
    <source>
        <dbReference type="EMBL" id="ACH39155.2"/>
    </source>
</evidence>
<reference evidence="1 2" key="2">
    <citation type="journal article" date="2010" name="BMC Genomics">
        <title>The genome of Geobacter bemidjiensis, exemplar for the subsurface clade of Geobacter species that predominate in Fe(III)-reducing subsurface environments.</title>
        <authorList>
            <person name="Aklujkar M."/>
            <person name="Young N.D."/>
            <person name="Holmes D."/>
            <person name="Chavan M."/>
            <person name="Risso C."/>
            <person name="Kiss H.E."/>
            <person name="Han C.S."/>
            <person name="Land M.L."/>
            <person name="Lovley D.R."/>
        </authorList>
    </citation>
    <scope>NUCLEOTIDE SEQUENCE [LARGE SCALE GENOMIC DNA]</scope>
    <source>
        <strain evidence="2">ATCC BAA-1014 / DSM 16622 / JCM 12645 / Bem</strain>
    </source>
</reference>
<dbReference type="EMBL" id="CP001124">
    <property type="protein sequence ID" value="ACH39155.2"/>
    <property type="molecule type" value="Genomic_DNA"/>
</dbReference>
<name>B5EDF9_CITBB</name>
<dbReference type="Proteomes" id="UP000008825">
    <property type="component" value="Chromosome"/>
</dbReference>